<evidence type="ECO:0000313" key="3">
    <source>
        <dbReference type="Proteomes" id="UP000241890"/>
    </source>
</evidence>
<sequence>MASNEEIAGQETYEVPESLKLDLDKLDAFLKKEVEGYEGPTQVRKFALGQSNPTYLINGVYVLRKQPPGQRSNKTAHRTDREYWVMKCLGDNTDVPVPKMYAYCSDESVIGSEFYVMEFVRGRIFKKASLDEMTPQDRTKAYESAIETLARIHSVDWRNVGLEDYGKCGGMYDRQLSSLSFVSERQEAVSEEVPRIADQASLVARMRKYLPDDEVGLCHGDYKFDNFILHDTEPRVIAVLDWELSTIGHPSSDLANFTALYGAPWIPDKDPATYVGVDGMPNFETSGIPSMDTMLRTYAKRMGRPYPDPFWPFYQAFHNWRGAIISQGIAARKAAGQASSSVAGEYGAMTIFLSGRARELLDELERRATPPPSPVLEGNAKLTYADGFCHKVPAGMDDFVELASATFFTPKGESGIVRVANKAGQGRAACEVYLFGPDGRVSVRKSSELKILTNNGWDSDGVAIHVKRPFYKVRICAQGVLDVELLAVSPCVTAAVQEGATSEQAAVVTGTLAGTRTADADGQILAVRAHAWGLASSLASERKAQNLCGRLGASNITFSLHLDASGTGTGSLFLDASTAAPIKSATLSSSNALRIETAAGSSITLDPTGSASTFDGLLALPLCVKSVKSAAGEASVLGAVKSGAAVNAILVQEPSTTNTSRI</sequence>
<dbReference type="Proteomes" id="UP000241890">
    <property type="component" value="Unassembled WGS sequence"/>
</dbReference>
<dbReference type="Gene3D" id="3.90.1200.10">
    <property type="match status" value="1"/>
</dbReference>
<dbReference type="PANTHER" id="PTHR47829:SF1">
    <property type="entry name" value="HAD FAMILY PHOSPHATASE"/>
    <property type="match status" value="1"/>
</dbReference>
<dbReference type="OrthoDB" id="191037at2759"/>
<name>A0A2R5GNC8_9STRA</name>
<gene>
    <name evidence="2" type="ORF">FCC1311_018591</name>
</gene>
<proteinExistence type="predicted"/>
<dbReference type="InterPro" id="IPR002575">
    <property type="entry name" value="Aminoglycoside_PTrfase"/>
</dbReference>
<dbReference type="InParanoid" id="A0A2R5GNC8"/>
<dbReference type="InterPro" id="IPR052898">
    <property type="entry name" value="ACAD10-like"/>
</dbReference>
<reference evidence="2 3" key="1">
    <citation type="submission" date="2017-12" db="EMBL/GenBank/DDBJ databases">
        <title>Sequencing, de novo assembly and annotation of complete genome of a new Thraustochytrid species, strain FCC1311.</title>
        <authorList>
            <person name="Sedici K."/>
            <person name="Godart F."/>
            <person name="Aiese Cigliano R."/>
            <person name="Sanseverino W."/>
            <person name="Barakat M."/>
            <person name="Ortet P."/>
            <person name="Marechal E."/>
            <person name="Cagnac O."/>
            <person name="Amato A."/>
        </authorList>
    </citation>
    <scope>NUCLEOTIDE SEQUENCE [LARGE SCALE GENOMIC DNA]</scope>
</reference>
<dbReference type="PANTHER" id="PTHR47829">
    <property type="entry name" value="HYDROLASE, PUTATIVE (AFU_ORTHOLOGUE AFUA_1G12880)-RELATED"/>
    <property type="match status" value="1"/>
</dbReference>
<dbReference type="Pfam" id="PF01636">
    <property type="entry name" value="APH"/>
    <property type="match status" value="1"/>
</dbReference>
<evidence type="ECO:0000313" key="2">
    <source>
        <dbReference type="EMBL" id="GBG32396.1"/>
    </source>
</evidence>
<dbReference type="EMBL" id="BEYU01000121">
    <property type="protein sequence ID" value="GBG32396.1"/>
    <property type="molecule type" value="Genomic_DNA"/>
</dbReference>
<dbReference type="Gene3D" id="3.30.200.20">
    <property type="entry name" value="Phosphorylase Kinase, domain 1"/>
    <property type="match status" value="1"/>
</dbReference>
<protein>
    <submittedName>
        <fullName evidence="2">Acyl-CoA dehydrogenase family member 11</fullName>
    </submittedName>
</protein>
<dbReference type="InterPro" id="IPR011009">
    <property type="entry name" value="Kinase-like_dom_sf"/>
</dbReference>
<accession>A0A2R5GNC8</accession>
<dbReference type="CDD" id="cd05154">
    <property type="entry name" value="ACAD10_11_N-like"/>
    <property type="match status" value="1"/>
</dbReference>
<dbReference type="InterPro" id="IPR041726">
    <property type="entry name" value="ACAD10_11_N"/>
</dbReference>
<keyword evidence="3" id="KW-1185">Reference proteome</keyword>
<dbReference type="SUPFAM" id="SSF56112">
    <property type="entry name" value="Protein kinase-like (PK-like)"/>
    <property type="match status" value="1"/>
</dbReference>
<organism evidence="2 3">
    <name type="scientific">Hondaea fermentalgiana</name>
    <dbReference type="NCBI Taxonomy" id="2315210"/>
    <lineage>
        <taxon>Eukaryota</taxon>
        <taxon>Sar</taxon>
        <taxon>Stramenopiles</taxon>
        <taxon>Bigyra</taxon>
        <taxon>Labyrinthulomycetes</taxon>
        <taxon>Thraustochytrida</taxon>
        <taxon>Thraustochytriidae</taxon>
        <taxon>Hondaea</taxon>
    </lineage>
</organism>
<dbReference type="AlphaFoldDB" id="A0A2R5GNC8"/>
<evidence type="ECO:0000259" key="1">
    <source>
        <dbReference type="Pfam" id="PF01636"/>
    </source>
</evidence>
<comment type="caution">
    <text evidence="2">The sequence shown here is derived from an EMBL/GenBank/DDBJ whole genome shotgun (WGS) entry which is preliminary data.</text>
</comment>
<feature type="domain" description="Aminoglycoside phosphotransferase" evidence="1">
    <location>
        <begin position="43"/>
        <end position="263"/>
    </location>
</feature>